<evidence type="ECO:0000313" key="4">
    <source>
        <dbReference type="Proteomes" id="UP001597314"/>
    </source>
</evidence>
<reference evidence="4" key="1">
    <citation type="journal article" date="2019" name="Int. J. Syst. Evol. Microbiol.">
        <title>The Global Catalogue of Microorganisms (GCM) 10K type strain sequencing project: providing services to taxonomists for standard genome sequencing and annotation.</title>
        <authorList>
            <consortium name="The Broad Institute Genomics Platform"/>
            <consortium name="The Broad Institute Genome Sequencing Center for Infectious Disease"/>
            <person name="Wu L."/>
            <person name="Ma J."/>
        </authorList>
    </citation>
    <scope>NUCLEOTIDE SEQUENCE [LARGE SCALE GENOMIC DNA]</scope>
    <source>
        <strain evidence="4">CGMCC 1.6774</strain>
    </source>
</reference>
<feature type="signal peptide" evidence="2">
    <location>
        <begin position="1"/>
        <end position="33"/>
    </location>
</feature>
<keyword evidence="2" id="KW-0732">Signal</keyword>
<comment type="caution">
    <text evidence="3">The sequence shown here is derived from an EMBL/GenBank/DDBJ whole genome shotgun (WGS) entry which is preliminary data.</text>
</comment>
<proteinExistence type="predicted"/>
<evidence type="ECO:0000256" key="2">
    <source>
        <dbReference type="SAM" id="SignalP"/>
    </source>
</evidence>
<dbReference type="EMBL" id="JBHUIW010000009">
    <property type="protein sequence ID" value="MFD2182439.1"/>
    <property type="molecule type" value="Genomic_DNA"/>
</dbReference>
<feature type="region of interest" description="Disordered" evidence="1">
    <location>
        <begin position="44"/>
        <end position="109"/>
    </location>
</feature>
<sequence length="291" mass="29592">MIDHKLRSQLCAGPAVAGLLAASLVALAGPAHAQLFDRWPAPAQQMEQRAPDATAPPAAEAPAQPAAKPKPVRKPKPAPEPTAQGTDPAADAAAASPRRAAAPKPAAAPAGAPKAIACAGVFAKGSSHLQLAQTFDAKNVEFGEVDGPEGSKLNATIVYPTDPKRRLEVLWQNEAARSDVSLIVVTGQSGWTAPKGLKLGLPLAQLEKANGKPFKVSGFDQDNGGSVIDWQGGALAALPGGCKVGVRLTADAKATDAAKAQAAGKEFASTDAALKGVKPVIAEILIGYPQD</sequence>
<dbReference type="Proteomes" id="UP001597314">
    <property type="component" value="Unassembled WGS sequence"/>
</dbReference>
<keyword evidence="4" id="KW-1185">Reference proteome</keyword>
<dbReference type="RefSeq" id="WP_378477620.1">
    <property type="nucleotide sequence ID" value="NZ_JBHUIW010000009.1"/>
</dbReference>
<gene>
    <name evidence="3" type="ORF">ACFSOX_09765</name>
</gene>
<feature type="chain" id="PRO_5046322831" evidence="2">
    <location>
        <begin position="34"/>
        <end position="291"/>
    </location>
</feature>
<evidence type="ECO:0000256" key="1">
    <source>
        <dbReference type="SAM" id="MobiDB-lite"/>
    </source>
</evidence>
<evidence type="ECO:0000313" key="3">
    <source>
        <dbReference type="EMBL" id="MFD2182439.1"/>
    </source>
</evidence>
<organism evidence="3 4">
    <name type="scientific">Rhodoplanes azumiensis</name>
    <dbReference type="NCBI Taxonomy" id="1897628"/>
    <lineage>
        <taxon>Bacteria</taxon>
        <taxon>Pseudomonadati</taxon>
        <taxon>Pseudomonadota</taxon>
        <taxon>Alphaproteobacteria</taxon>
        <taxon>Hyphomicrobiales</taxon>
        <taxon>Nitrobacteraceae</taxon>
        <taxon>Rhodoplanes</taxon>
    </lineage>
</organism>
<accession>A0ABW5AHM0</accession>
<protein>
    <submittedName>
        <fullName evidence="3">Uncharacterized protein</fullName>
    </submittedName>
</protein>
<name>A0ABW5AHM0_9BRAD</name>
<feature type="compositionally biased region" description="Low complexity" evidence="1">
    <location>
        <begin position="51"/>
        <end position="69"/>
    </location>
</feature>
<feature type="compositionally biased region" description="Low complexity" evidence="1">
    <location>
        <begin position="81"/>
        <end position="109"/>
    </location>
</feature>